<reference evidence="4 5" key="1">
    <citation type="submission" date="2019-01" db="EMBL/GenBank/DDBJ databases">
        <title>A draft genome assembly of the solar-powered sea slug Elysia chlorotica.</title>
        <authorList>
            <person name="Cai H."/>
            <person name="Li Q."/>
            <person name="Fang X."/>
            <person name="Li J."/>
            <person name="Curtis N.E."/>
            <person name="Altenburger A."/>
            <person name="Shibata T."/>
            <person name="Feng M."/>
            <person name="Maeda T."/>
            <person name="Schwartz J.A."/>
            <person name="Shigenobu S."/>
            <person name="Lundholm N."/>
            <person name="Nishiyama T."/>
            <person name="Yang H."/>
            <person name="Hasebe M."/>
            <person name="Li S."/>
            <person name="Pierce S.K."/>
            <person name="Wang J."/>
        </authorList>
    </citation>
    <scope>NUCLEOTIDE SEQUENCE [LARGE SCALE GENOMIC DNA]</scope>
    <source>
        <strain evidence="4">EC2010</strain>
        <tissue evidence="4">Whole organism of an adult</tissue>
    </source>
</reference>
<keyword evidence="2" id="KW-1133">Transmembrane helix</keyword>
<dbReference type="SMART" id="SM00457">
    <property type="entry name" value="MACPF"/>
    <property type="match status" value="1"/>
</dbReference>
<evidence type="ECO:0000256" key="2">
    <source>
        <dbReference type="SAM" id="Phobius"/>
    </source>
</evidence>
<feature type="transmembrane region" description="Helical" evidence="2">
    <location>
        <begin position="7"/>
        <end position="28"/>
    </location>
</feature>
<evidence type="ECO:0000313" key="5">
    <source>
        <dbReference type="Proteomes" id="UP000271974"/>
    </source>
</evidence>
<evidence type="ECO:0000256" key="1">
    <source>
        <dbReference type="SAM" id="MobiDB-lite"/>
    </source>
</evidence>
<dbReference type="GO" id="GO:0030670">
    <property type="term" value="C:phagocytic vesicle membrane"/>
    <property type="evidence" value="ECO:0007669"/>
    <property type="project" value="UniProtKB-SubCell"/>
</dbReference>
<gene>
    <name evidence="4" type="ORF">EGW08_012095</name>
</gene>
<comment type="caution">
    <text evidence="4">The sequence shown here is derived from an EMBL/GenBank/DDBJ whole genome shotgun (WGS) entry which is preliminary data.</text>
</comment>
<keyword evidence="2" id="KW-0472">Membrane</keyword>
<keyword evidence="5" id="KW-1185">Reference proteome</keyword>
<dbReference type="PROSITE" id="PS51412">
    <property type="entry name" value="MACPF_2"/>
    <property type="match status" value="1"/>
</dbReference>
<dbReference type="InterPro" id="IPR039707">
    <property type="entry name" value="MPEG1"/>
</dbReference>
<name>A0A3S0ZKW3_ELYCH</name>
<keyword evidence="2" id="KW-0812">Transmembrane</keyword>
<dbReference type="PANTHER" id="PTHR31463">
    <property type="entry name" value="MACROPHAGE-EXPRESSED GENE 1 PROTEIN"/>
    <property type="match status" value="1"/>
</dbReference>
<dbReference type="Proteomes" id="UP000271974">
    <property type="component" value="Unassembled WGS sequence"/>
</dbReference>
<evidence type="ECO:0000259" key="3">
    <source>
        <dbReference type="PROSITE" id="PS51412"/>
    </source>
</evidence>
<feature type="compositionally biased region" description="Low complexity" evidence="1">
    <location>
        <begin position="269"/>
        <end position="287"/>
    </location>
</feature>
<dbReference type="InterPro" id="IPR020864">
    <property type="entry name" value="MACPF"/>
</dbReference>
<organism evidence="4 5">
    <name type="scientific">Elysia chlorotica</name>
    <name type="common">Eastern emerald elysia</name>
    <name type="synonym">Sea slug</name>
    <dbReference type="NCBI Taxonomy" id="188477"/>
    <lineage>
        <taxon>Eukaryota</taxon>
        <taxon>Metazoa</taxon>
        <taxon>Spiralia</taxon>
        <taxon>Lophotrochozoa</taxon>
        <taxon>Mollusca</taxon>
        <taxon>Gastropoda</taxon>
        <taxon>Heterobranchia</taxon>
        <taxon>Euthyneura</taxon>
        <taxon>Panpulmonata</taxon>
        <taxon>Sacoglossa</taxon>
        <taxon>Placobranchoidea</taxon>
        <taxon>Plakobranchidae</taxon>
        <taxon>Elysia</taxon>
    </lineage>
</organism>
<dbReference type="GO" id="GO:0002250">
    <property type="term" value="P:adaptive immune response"/>
    <property type="evidence" value="ECO:0007669"/>
    <property type="project" value="UniProtKB-KW"/>
</dbReference>
<dbReference type="AlphaFoldDB" id="A0A3S0ZKW3"/>
<dbReference type="PANTHER" id="PTHR31463:SF1">
    <property type="entry name" value="MACROPHAGE-EXPRESSED GENE 1 PROTEIN"/>
    <property type="match status" value="1"/>
</dbReference>
<dbReference type="GO" id="GO:0045087">
    <property type="term" value="P:innate immune response"/>
    <property type="evidence" value="ECO:0007669"/>
    <property type="project" value="UniProtKB-KW"/>
</dbReference>
<feature type="domain" description="MACPF" evidence="3">
    <location>
        <begin position="27"/>
        <end position="359"/>
    </location>
</feature>
<protein>
    <recommendedName>
        <fullName evidence="3">MACPF domain-containing protein</fullName>
    </recommendedName>
</protein>
<accession>A0A3S0ZKW3</accession>
<dbReference type="OrthoDB" id="5950457at2759"/>
<dbReference type="Pfam" id="PF01823">
    <property type="entry name" value="MACPF"/>
    <property type="match status" value="1"/>
</dbReference>
<dbReference type="EMBL" id="RQTK01000409">
    <property type="protein sequence ID" value="RUS80138.1"/>
    <property type="molecule type" value="Genomic_DNA"/>
</dbReference>
<evidence type="ECO:0000313" key="4">
    <source>
        <dbReference type="EMBL" id="RUS80138.1"/>
    </source>
</evidence>
<feature type="region of interest" description="Disordered" evidence="1">
    <location>
        <begin position="266"/>
        <end position="287"/>
    </location>
</feature>
<proteinExistence type="predicted"/>
<sequence length="586" mass="64352">MNHGVSNICVVTAVCFALPFVTIVFVGASEIYPLGDPRRCLGNANKGVKILDVLPGSGWDNLQNTEAGMVLGHNYSKCRTTEDQQFIIPDFSTVITLKTYLWVRNEDVIDSSTNGVSITALGVNMDSHMDGEFDISGAFSGDYRQVKTNYVQDMSITNRIQRRYVAYKTVIQPEMPLTWTFRVKLMTIAQALEAGDTRRARYDSQQLVKDYGTHVIIGVEAGTVWIQEDSISNEVLNTSSQSQPMVSITPEVSATTNISQANISMSGYTRSNDGTNTSTTNNSTVSTMRSFGGSPGTYPNMSEKDWVESFTNNLVAVDRTGEPLDSLIQAETLPDLAQGTLLQLNNLIKESIQSYYKINTYPGCTDKNAANFSPQANADDGSCWKDAPPQRNTTIRFGGVYQTCNVSVGTDEVSRDLCSGRRRVNPATGLPTCPEGYETVPLYRKTEQHQQVFQQCESCWLGLFNCCSDVLHPASAEILAFWCFHVSHNVSTDEDVNNPNIETDNDLDSEDDELPEFPGFLFGGTFTSQVTNILTSAKTCSRGFLPLTLADDIHICVSDGGEEEERQAVDFAGFFSCSAGETLVIS</sequence>